<reference evidence="2" key="1">
    <citation type="journal article" date="2019" name="Int. J. Syst. Evol. Microbiol.">
        <title>The Global Catalogue of Microorganisms (GCM) 10K type strain sequencing project: providing services to taxonomists for standard genome sequencing and annotation.</title>
        <authorList>
            <consortium name="The Broad Institute Genomics Platform"/>
            <consortium name="The Broad Institute Genome Sequencing Center for Infectious Disease"/>
            <person name="Wu L."/>
            <person name="Ma J."/>
        </authorList>
    </citation>
    <scope>NUCLEOTIDE SEQUENCE [LARGE SCALE GENOMIC DNA]</scope>
    <source>
        <strain evidence="2">JCM 18302</strain>
    </source>
</reference>
<accession>A0ABP9NV74</accession>
<evidence type="ECO:0000313" key="1">
    <source>
        <dbReference type="EMBL" id="GAA5133907.1"/>
    </source>
</evidence>
<organism evidence="1 2">
    <name type="scientific">Pseudonocardia adelaidensis</name>
    <dbReference type="NCBI Taxonomy" id="648754"/>
    <lineage>
        <taxon>Bacteria</taxon>
        <taxon>Bacillati</taxon>
        <taxon>Actinomycetota</taxon>
        <taxon>Actinomycetes</taxon>
        <taxon>Pseudonocardiales</taxon>
        <taxon>Pseudonocardiaceae</taxon>
        <taxon>Pseudonocardia</taxon>
    </lineage>
</organism>
<proteinExistence type="predicted"/>
<gene>
    <name evidence="1" type="ORF">GCM10023320_60810</name>
</gene>
<keyword evidence="2" id="KW-1185">Reference proteome</keyword>
<comment type="caution">
    <text evidence="1">The sequence shown here is derived from an EMBL/GenBank/DDBJ whole genome shotgun (WGS) entry which is preliminary data.</text>
</comment>
<dbReference type="Proteomes" id="UP001500804">
    <property type="component" value="Unassembled WGS sequence"/>
</dbReference>
<sequence>MSEEQLTSQERLALVGLMAVARRVTNAELKAEAGIELTGERRRRLNELKLVTSEKQGRSYVHELTEPGWARCVEEFAAPRPPRAGAYGGVLHAVLASVRRSMDRGGPQPSELFKPDAELLVRQAYANLASGPAAPVRLSALRERVDGQLSRKELDAELVRMADLPDVHLRAEMNQQTLTDADREAAVRLGGEDRHNVQIEAL</sequence>
<name>A0ABP9NV74_9PSEU</name>
<dbReference type="RefSeq" id="WP_345609696.1">
    <property type="nucleotide sequence ID" value="NZ_BAABJO010000028.1"/>
</dbReference>
<protein>
    <submittedName>
        <fullName evidence="1">Uncharacterized protein</fullName>
    </submittedName>
</protein>
<dbReference type="EMBL" id="BAABJO010000028">
    <property type="protein sequence ID" value="GAA5133907.1"/>
    <property type="molecule type" value="Genomic_DNA"/>
</dbReference>
<evidence type="ECO:0000313" key="2">
    <source>
        <dbReference type="Proteomes" id="UP001500804"/>
    </source>
</evidence>